<dbReference type="AlphaFoldDB" id="A0A455SVU4"/>
<comment type="subcellular location">
    <subcellularLocation>
        <location evidence="1">Membrane</location>
        <topology evidence="1">Multi-pass membrane protein</topology>
    </subcellularLocation>
</comment>
<accession>A0A455SVU4</accession>
<protein>
    <submittedName>
        <fullName evidence="6">Uncharacterized protein</fullName>
    </submittedName>
</protein>
<feature type="transmembrane region" description="Helical" evidence="5">
    <location>
        <begin position="109"/>
        <end position="131"/>
    </location>
</feature>
<evidence type="ECO:0000256" key="2">
    <source>
        <dbReference type="ARBA" id="ARBA00022692"/>
    </source>
</evidence>
<gene>
    <name evidence="6" type="ORF">KTA_06860</name>
</gene>
<sequence length="162" mass="17707">MRGMSTADGVPAAGLWPESAQAASELSPALHAEAVLGLLSYLGGWLSGLLVLLFGGKSRLVRFHALQSLFFFGLLMIIDIFMLMIPVYASRFSSWWGLHDYDLEVLAALSWLLLLGTLQVVTITGWLIGMIQAARRRVYLMPLVGRLALLLAGGQTYSARLK</sequence>
<evidence type="ECO:0000256" key="1">
    <source>
        <dbReference type="ARBA" id="ARBA00004141"/>
    </source>
</evidence>
<feature type="transmembrane region" description="Helical" evidence="5">
    <location>
        <begin position="34"/>
        <end position="56"/>
    </location>
</feature>
<dbReference type="PANTHER" id="PTHR36460:SF1">
    <property type="entry name" value="UPF0132 DOMAIN PROTEIN (AFU_ORTHOLOGUE AFUA_3G10255)"/>
    <property type="match status" value="1"/>
</dbReference>
<evidence type="ECO:0000256" key="4">
    <source>
        <dbReference type="ARBA" id="ARBA00023136"/>
    </source>
</evidence>
<dbReference type="GO" id="GO:0016020">
    <property type="term" value="C:membrane"/>
    <property type="evidence" value="ECO:0007669"/>
    <property type="project" value="UniProtKB-SubCell"/>
</dbReference>
<keyword evidence="2 5" id="KW-0812">Transmembrane</keyword>
<organism evidence="6">
    <name type="scientific">Thermogemmatispora argillosa</name>
    <dbReference type="NCBI Taxonomy" id="2045280"/>
    <lineage>
        <taxon>Bacteria</taxon>
        <taxon>Bacillati</taxon>
        <taxon>Chloroflexota</taxon>
        <taxon>Ktedonobacteria</taxon>
        <taxon>Thermogemmatisporales</taxon>
        <taxon>Thermogemmatisporaceae</taxon>
        <taxon>Thermogemmatispora</taxon>
    </lineage>
</organism>
<dbReference type="PANTHER" id="PTHR36460">
    <property type="entry name" value="UPF0132 DOMAIN PROTEIN (AFU_ORTHOLOGUE AFUA_3G10255)"/>
    <property type="match status" value="1"/>
</dbReference>
<dbReference type="InterPro" id="IPR019109">
    <property type="entry name" value="MamF_MmsF"/>
</dbReference>
<keyword evidence="4 5" id="KW-0472">Membrane</keyword>
<reference evidence="6" key="1">
    <citation type="submission" date="2018-12" db="EMBL/GenBank/DDBJ databases">
        <title>Novel natural products biosynthetic potential of the class Ktedonobacteria.</title>
        <authorList>
            <person name="Zheng Y."/>
            <person name="Saitou A."/>
            <person name="Wang C.M."/>
            <person name="Toyoda A."/>
            <person name="Minakuchi Y."/>
            <person name="Sekiguchi Y."/>
            <person name="Ueda K."/>
            <person name="Takano H."/>
            <person name="Sakai Y."/>
            <person name="Yokota A."/>
            <person name="Yabe S."/>
        </authorList>
    </citation>
    <scope>NUCLEOTIDE SEQUENCE</scope>
    <source>
        <strain evidence="6">A3-2</strain>
    </source>
</reference>
<evidence type="ECO:0000256" key="5">
    <source>
        <dbReference type="SAM" id="Phobius"/>
    </source>
</evidence>
<keyword evidence="3 5" id="KW-1133">Transmembrane helix</keyword>
<evidence type="ECO:0000313" key="6">
    <source>
        <dbReference type="EMBL" id="BBH92487.1"/>
    </source>
</evidence>
<feature type="transmembrane region" description="Helical" evidence="5">
    <location>
        <begin position="68"/>
        <end position="89"/>
    </location>
</feature>
<evidence type="ECO:0000256" key="3">
    <source>
        <dbReference type="ARBA" id="ARBA00022989"/>
    </source>
</evidence>
<proteinExistence type="predicted"/>
<dbReference type="Pfam" id="PF09685">
    <property type="entry name" value="MamF_MmsF"/>
    <property type="match status" value="1"/>
</dbReference>
<dbReference type="EMBL" id="AP019377">
    <property type="protein sequence ID" value="BBH92487.1"/>
    <property type="molecule type" value="Genomic_DNA"/>
</dbReference>
<name>A0A455SVU4_9CHLR</name>